<feature type="domain" description="AB hydrolase-1" evidence="9">
    <location>
        <begin position="99"/>
        <end position="337"/>
    </location>
</feature>
<protein>
    <recommendedName>
        <fullName evidence="3">Protein phosphatase methylesterase 1</fullName>
        <ecNumber evidence="2">3.1.1.89</ecNumber>
    </recommendedName>
</protein>
<dbReference type="PANTHER" id="PTHR14189:SF0">
    <property type="entry name" value="PROTEIN PHOSPHATASE METHYLESTERASE 1"/>
    <property type="match status" value="1"/>
</dbReference>
<organism evidence="10 11">
    <name type="scientific">Suillus fuscotomentosus</name>
    <dbReference type="NCBI Taxonomy" id="1912939"/>
    <lineage>
        <taxon>Eukaryota</taxon>
        <taxon>Fungi</taxon>
        <taxon>Dikarya</taxon>
        <taxon>Basidiomycota</taxon>
        <taxon>Agaricomycotina</taxon>
        <taxon>Agaricomycetes</taxon>
        <taxon>Agaricomycetidae</taxon>
        <taxon>Boletales</taxon>
        <taxon>Suillineae</taxon>
        <taxon>Suillaceae</taxon>
        <taxon>Suillus</taxon>
    </lineage>
</organism>
<dbReference type="EC" id="3.1.1.89" evidence="2"/>
<feature type="non-terminal residue" evidence="10">
    <location>
        <position position="1"/>
    </location>
</feature>
<dbReference type="InterPro" id="IPR029058">
    <property type="entry name" value="AB_hydrolase_fold"/>
</dbReference>
<dbReference type="GeneID" id="64657551"/>
<dbReference type="Pfam" id="PF12697">
    <property type="entry name" value="Abhydrolase_6"/>
    <property type="match status" value="1"/>
</dbReference>
<evidence type="ECO:0000256" key="6">
    <source>
        <dbReference type="ARBA" id="ARBA00049203"/>
    </source>
</evidence>
<reference evidence="10" key="1">
    <citation type="journal article" date="2020" name="New Phytol.">
        <title>Comparative genomics reveals dynamic genome evolution in host specialist ectomycorrhizal fungi.</title>
        <authorList>
            <person name="Lofgren L.A."/>
            <person name="Nguyen N.H."/>
            <person name="Vilgalys R."/>
            <person name="Ruytinx J."/>
            <person name="Liao H.L."/>
            <person name="Branco S."/>
            <person name="Kuo A."/>
            <person name="LaButti K."/>
            <person name="Lipzen A."/>
            <person name="Andreopoulos W."/>
            <person name="Pangilinan J."/>
            <person name="Riley R."/>
            <person name="Hundley H."/>
            <person name="Na H."/>
            <person name="Barry K."/>
            <person name="Grigoriev I.V."/>
            <person name="Stajich J.E."/>
            <person name="Kennedy P.G."/>
        </authorList>
    </citation>
    <scope>NUCLEOTIDE SEQUENCE</scope>
    <source>
        <strain evidence="10">FC203</strain>
    </source>
</reference>
<evidence type="ECO:0000313" key="11">
    <source>
        <dbReference type="Proteomes" id="UP001195769"/>
    </source>
</evidence>
<dbReference type="InterPro" id="IPR016812">
    <property type="entry name" value="PPase_methylesterase_euk"/>
</dbReference>
<dbReference type="SUPFAM" id="SSF53474">
    <property type="entry name" value="alpha/beta-Hydrolases"/>
    <property type="match status" value="1"/>
</dbReference>
<comment type="caution">
    <text evidence="10">The sequence shown here is derived from an EMBL/GenBank/DDBJ whole genome shotgun (WGS) entry which is preliminary data.</text>
</comment>
<proteinExistence type="inferred from homology"/>
<keyword evidence="5 10" id="KW-0378">Hydrolase</keyword>
<accession>A0AAD4HDF8</accession>
<evidence type="ECO:0000256" key="5">
    <source>
        <dbReference type="ARBA" id="ARBA00022801"/>
    </source>
</evidence>
<keyword evidence="4" id="KW-0719">Serine esterase</keyword>
<dbReference type="PIRSF" id="PIRSF022950">
    <property type="entry name" value="PPase_methylesterase_euk"/>
    <property type="match status" value="1"/>
</dbReference>
<dbReference type="RefSeq" id="XP_041218088.1">
    <property type="nucleotide sequence ID" value="XM_041363253.1"/>
</dbReference>
<dbReference type="InterPro" id="IPR000073">
    <property type="entry name" value="AB_hydrolase_1"/>
</dbReference>
<dbReference type="Proteomes" id="UP001195769">
    <property type="component" value="Unassembled WGS sequence"/>
</dbReference>
<keyword evidence="11" id="KW-1185">Reference proteome</keyword>
<evidence type="ECO:0000256" key="4">
    <source>
        <dbReference type="ARBA" id="ARBA00022487"/>
    </source>
</evidence>
<evidence type="ECO:0000256" key="3">
    <source>
        <dbReference type="ARBA" id="ARBA00020672"/>
    </source>
</evidence>
<feature type="active site" evidence="7">
    <location>
        <position position="181"/>
    </location>
</feature>
<comment type="catalytic activity">
    <reaction evidence="6">
        <text>[phosphatase 2A protein]-C-terminal L-leucine methyl ester + H2O = [phosphatase 2A protein]-C-terminal L-leucine + methanol + H(+)</text>
        <dbReference type="Rhea" id="RHEA:48548"/>
        <dbReference type="Rhea" id="RHEA-COMP:12134"/>
        <dbReference type="Rhea" id="RHEA-COMP:12135"/>
        <dbReference type="ChEBI" id="CHEBI:15377"/>
        <dbReference type="ChEBI" id="CHEBI:15378"/>
        <dbReference type="ChEBI" id="CHEBI:17790"/>
        <dbReference type="ChEBI" id="CHEBI:90516"/>
        <dbReference type="ChEBI" id="CHEBI:90517"/>
        <dbReference type="EC" id="3.1.1.89"/>
    </reaction>
</comment>
<evidence type="ECO:0000256" key="7">
    <source>
        <dbReference type="PIRSR" id="PIRSR022950-1"/>
    </source>
</evidence>
<dbReference type="GO" id="GO:0051723">
    <property type="term" value="F:protein methylesterase activity"/>
    <property type="evidence" value="ECO:0007669"/>
    <property type="project" value="UniProtKB-EC"/>
</dbReference>
<feature type="active site" evidence="7">
    <location>
        <position position="325"/>
    </location>
</feature>
<dbReference type="AlphaFoldDB" id="A0AAD4HDF8"/>
<evidence type="ECO:0000256" key="2">
    <source>
        <dbReference type="ARBA" id="ARBA00013111"/>
    </source>
</evidence>
<evidence type="ECO:0000313" key="10">
    <source>
        <dbReference type="EMBL" id="KAG1891612.1"/>
    </source>
</evidence>
<evidence type="ECO:0000256" key="8">
    <source>
        <dbReference type="SAM" id="MobiDB-lite"/>
    </source>
</evidence>
<feature type="active site" evidence="7">
    <location>
        <position position="208"/>
    </location>
</feature>
<dbReference type="Gene3D" id="3.40.50.1820">
    <property type="entry name" value="alpha/beta hydrolase"/>
    <property type="match status" value="1"/>
</dbReference>
<gene>
    <name evidence="10" type="ORF">F5891DRAFT_1069765</name>
</gene>
<comment type="similarity">
    <text evidence="1">Belongs to the AB hydrolase superfamily.</text>
</comment>
<evidence type="ECO:0000259" key="9">
    <source>
        <dbReference type="Pfam" id="PF12697"/>
    </source>
</evidence>
<dbReference type="PANTHER" id="PTHR14189">
    <property type="entry name" value="PROTEIN PHOSPHATASE METHYLESTERASE-1 RELATED"/>
    <property type="match status" value="1"/>
</dbReference>
<evidence type="ECO:0000256" key="1">
    <source>
        <dbReference type="ARBA" id="ARBA00008645"/>
    </source>
</evidence>
<sequence length="362" mass="39250">RSAISARIAKLPQLPPNDEDDGEKYKISDGIGELSTGMGPPPLPRPSTSTRKPKPPNPEFKPLSPASYFSQALQISLPTRALDVRVYYTPPKYDNGGVIVFHHGAGYAGTSFACLAKEISEVMRDNVGVLAFDARRHGKTTSSQSDEDLLIDVLVDDFCALLQTIYPDVAAAPNLILVGHSMGGSVCVRACSILQQRKYNIAGVAVLDVVEGTAVEALPHMHAILNSRPEGFDSVEEAIEWHVNTGLIHNPTSARVSIPSIVVPADSALTPSTRWFPSLSSLFLGLRPTRLLVLANAERLDTTLMAGQMQSKFWLEVMAGSGVGHLVHEDDPTKLAEILADFWRRNERIMVRGNVIKAVGEV</sequence>
<dbReference type="EMBL" id="JABBWK010000128">
    <property type="protein sequence ID" value="KAG1891612.1"/>
    <property type="molecule type" value="Genomic_DNA"/>
</dbReference>
<feature type="region of interest" description="Disordered" evidence="8">
    <location>
        <begin position="1"/>
        <end position="63"/>
    </location>
</feature>
<name>A0AAD4HDF8_9AGAM</name>